<protein>
    <submittedName>
        <fullName evidence="2">Uncharacterized protein</fullName>
    </submittedName>
</protein>
<keyword evidence="1" id="KW-0812">Transmembrane</keyword>
<organism evidence="2 3">
    <name type="scientific">Solanum commersonii</name>
    <name type="common">Commerson's wild potato</name>
    <name type="synonym">Commerson's nightshade</name>
    <dbReference type="NCBI Taxonomy" id="4109"/>
    <lineage>
        <taxon>Eukaryota</taxon>
        <taxon>Viridiplantae</taxon>
        <taxon>Streptophyta</taxon>
        <taxon>Embryophyta</taxon>
        <taxon>Tracheophyta</taxon>
        <taxon>Spermatophyta</taxon>
        <taxon>Magnoliopsida</taxon>
        <taxon>eudicotyledons</taxon>
        <taxon>Gunneridae</taxon>
        <taxon>Pentapetalae</taxon>
        <taxon>asterids</taxon>
        <taxon>lamiids</taxon>
        <taxon>Solanales</taxon>
        <taxon>Solanaceae</taxon>
        <taxon>Solanoideae</taxon>
        <taxon>Solaneae</taxon>
        <taxon>Solanum</taxon>
    </lineage>
</organism>
<gene>
    <name evidence="2" type="ORF">H5410_033590</name>
</gene>
<proteinExistence type="predicted"/>
<dbReference type="Proteomes" id="UP000824120">
    <property type="component" value="Chromosome 6"/>
</dbReference>
<accession>A0A9J5YT11</accession>
<keyword evidence="3" id="KW-1185">Reference proteome</keyword>
<keyword evidence="1" id="KW-0472">Membrane</keyword>
<sequence>MDSEKKQYVGLFGSTGIMMLVIVEAQAKQRRKGMEKTTFLQRIWSGRIFKFSRSHSTKNSIPDLSRSSFYHLEIKKIDGQEETNKF</sequence>
<feature type="transmembrane region" description="Helical" evidence="1">
    <location>
        <begin position="6"/>
        <end position="25"/>
    </location>
</feature>
<evidence type="ECO:0000256" key="1">
    <source>
        <dbReference type="SAM" id="Phobius"/>
    </source>
</evidence>
<dbReference type="AlphaFoldDB" id="A0A9J5YT11"/>
<keyword evidence="1" id="KW-1133">Transmembrane helix</keyword>
<evidence type="ECO:0000313" key="3">
    <source>
        <dbReference type="Proteomes" id="UP000824120"/>
    </source>
</evidence>
<reference evidence="2 3" key="1">
    <citation type="submission" date="2020-09" db="EMBL/GenBank/DDBJ databases">
        <title>De no assembly of potato wild relative species, Solanum commersonii.</title>
        <authorList>
            <person name="Cho K."/>
        </authorList>
    </citation>
    <scope>NUCLEOTIDE SEQUENCE [LARGE SCALE GENOMIC DNA]</scope>
    <source>
        <strain evidence="2">LZ3.2</strain>
        <tissue evidence="2">Leaf</tissue>
    </source>
</reference>
<name>A0A9J5YT11_SOLCO</name>
<dbReference type="EMBL" id="JACXVP010000006">
    <property type="protein sequence ID" value="KAG5602220.1"/>
    <property type="molecule type" value="Genomic_DNA"/>
</dbReference>
<comment type="caution">
    <text evidence="2">The sequence shown here is derived from an EMBL/GenBank/DDBJ whole genome shotgun (WGS) entry which is preliminary data.</text>
</comment>
<evidence type="ECO:0000313" key="2">
    <source>
        <dbReference type="EMBL" id="KAG5602220.1"/>
    </source>
</evidence>